<feature type="domain" description="ATP-grasp" evidence="5">
    <location>
        <begin position="103"/>
        <end position="286"/>
    </location>
</feature>
<dbReference type="EMBL" id="MGHD01000004">
    <property type="protein sequence ID" value="OGM60526.1"/>
    <property type="molecule type" value="Genomic_DNA"/>
</dbReference>
<proteinExistence type="predicted"/>
<dbReference type="GO" id="GO:0016879">
    <property type="term" value="F:ligase activity, forming carbon-nitrogen bonds"/>
    <property type="evidence" value="ECO:0007669"/>
    <property type="project" value="TreeGrafter"/>
</dbReference>
<dbReference type="InterPro" id="IPR013651">
    <property type="entry name" value="ATP-grasp_RimK-type"/>
</dbReference>
<accession>A0A1F8B902</accession>
<sequence length="290" mass="32885">MKISLITTLLSLVENKRIEEEVKALGHDFELIDLKNFGFILKEDSFFIPQLSDLQTDVIIMRGIFNSIKTISVLINNLRGKDVRVFDNNFLEHRYSIDKVTDLIKLSIKGILVPDTAYVRDFSKYQESAEKIGYPVVVKSVRSGKGASVFRVDSKDSLDVLIRQLVDQGKLAKSYIIQEFIPYKYDLRCLIIGENVFIMRRIPKKGEFRANFSLGGSVELHDLDEEGKRLAKYALRAVNMSVGGVDILIDESGKRYILEVNHTAGFVGMEKATGKNIGRLYLEHALKYAV</sequence>
<dbReference type="GO" id="GO:0005737">
    <property type="term" value="C:cytoplasm"/>
    <property type="evidence" value="ECO:0007669"/>
    <property type="project" value="TreeGrafter"/>
</dbReference>
<dbReference type="GO" id="GO:0005524">
    <property type="term" value="F:ATP binding"/>
    <property type="evidence" value="ECO:0007669"/>
    <property type="project" value="UniProtKB-UniRule"/>
</dbReference>
<reference evidence="6 7" key="1">
    <citation type="journal article" date="2016" name="Nat. Commun.">
        <title>Thousands of microbial genomes shed light on interconnected biogeochemical processes in an aquifer system.</title>
        <authorList>
            <person name="Anantharaman K."/>
            <person name="Brown C.T."/>
            <person name="Hug L.A."/>
            <person name="Sharon I."/>
            <person name="Castelle C.J."/>
            <person name="Probst A.J."/>
            <person name="Thomas B.C."/>
            <person name="Singh A."/>
            <person name="Wilkins M.J."/>
            <person name="Karaoz U."/>
            <person name="Brodie E.L."/>
            <person name="Williams K.H."/>
            <person name="Hubbard S.S."/>
            <person name="Banfield J.F."/>
        </authorList>
    </citation>
    <scope>NUCLEOTIDE SEQUENCE [LARGE SCALE GENOMIC DNA]</scope>
</reference>
<dbReference type="PROSITE" id="PS50975">
    <property type="entry name" value="ATP_GRASP"/>
    <property type="match status" value="1"/>
</dbReference>
<evidence type="ECO:0000259" key="5">
    <source>
        <dbReference type="PROSITE" id="PS50975"/>
    </source>
</evidence>
<keyword evidence="2 4" id="KW-0547">Nucleotide-binding</keyword>
<evidence type="ECO:0000313" key="6">
    <source>
        <dbReference type="EMBL" id="OGM60526.1"/>
    </source>
</evidence>
<evidence type="ECO:0000256" key="1">
    <source>
        <dbReference type="ARBA" id="ARBA00022723"/>
    </source>
</evidence>
<dbReference type="AlphaFoldDB" id="A0A1F8B902"/>
<dbReference type="Gene3D" id="3.30.470.20">
    <property type="entry name" value="ATP-grasp fold, B domain"/>
    <property type="match status" value="1"/>
</dbReference>
<keyword evidence="3 4" id="KW-0067">ATP-binding</keyword>
<dbReference type="InterPro" id="IPR011761">
    <property type="entry name" value="ATP-grasp"/>
</dbReference>
<protein>
    <recommendedName>
        <fullName evidence="5">ATP-grasp domain-containing protein</fullName>
    </recommendedName>
</protein>
<evidence type="ECO:0000256" key="3">
    <source>
        <dbReference type="ARBA" id="ARBA00022840"/>
    </source>
</evidence>
<comment type="caution">
    <text evidence="6">The sequence shown here is derived from an EMBL/GenBank/DDBJ whole genome shotgun (WGS) entry which is preliminary data.</text>
</comment>
<name>A0A1F8B902_9BACT</name>
<evidence type="ECO:0000313" key="7">
    <source>
        <dbReference type="Proteomes" id="UP000176404"/>
    </source>
</evidence>
<dbReference type="GO" id="GO:0046872">
    <property type="term" value="F:metal ion binding"/>
    <property type="evidence" value="ECO:0007669"/>
    <property type="project" value="UniProtKB-KW"/>
</dbReference>
<evidence type="ECO:0000256" key="4">
    <source>
        <dbReference type="PROSITE-ProRule" id="PRU00409"/>
    </source>
</evidence>
<dbReference type="STRING" id="1802517.A2892_00690"/>
<organism evidence="6 7">
    <name type="scientific">Candidatus Woesebacteria bacterium RIFCSPLOWO2_01_FULL_39_10b</name>
    <dbReference type="NCBI Taxonomy" id="1802517"/>
    <lineage>
        <taxon>Bacteria</taxon>
        <taxon>Candidatus Woeseibacteriota</taxon>
    </lineage>
</organism>
<dbReference type="PANTHER" id="PTHR21621:SF0">
    <property type="entry name" value="BETA-CITRYLGLUTAMATE SYNTHASE B-RELATED"/>
    <property type="match status" value="1"/>
</dbReference>
<dbReference type="Proteomes" id="UP000176404">
    <property type="component" value="Unassembled WGS sequence"/>
</dbReference>
<evidence type="ECO:0000256" key="2">
    <source>
        <dbReference type="ARBA" id="ARBA00022741"/>
    </source>
</evidence>
<dbReference type="SUPFAM" id="SSF56059">
    <property type="entry name" value="Glutathione synthetase ATP-binding domain-like"/>
    <property type="match status" value="1"/>
</dbReference>
<gene>
    <name evidence="6" type="ORF">A2892_00690</name>
</gene>
<dbReference type="NCBIfam" id="TIGR00768">
    <property type="entry name" value="rimK_fam"/>
    <property type="match status" value="1"/>
</dbReference>
<keyword evidence="1" id="KW-0479">Metal-binding</keyword>
<dbReference type="PANTHER" id="PTHR21621">
    <property type="entry name" value="RIBOSOMAL PROTEIN S6 MODIFICATION PROTEIN"/>
    <property type="match status" value="1"/>
</dbReference>
<dbReference type="Gene3D" id="3.30.1490.20">
    <property type="entry name" value="ATP-grasp fold, A domain"/>
    <property type="match status" value="1"/>
</dbReference>
<dbReference type="Pfam" id="PF08443">
    <property type="entry name" value="RimK"/>
    <property type="match status" value="1"/>
</dbReference>
<dbReference type="InterPro" id="IPR004666">
    <property type="entry name" value="Rp_bS6_RimK/Lys_biosynth_LsyX"/>
</dbReference>
<dbReference type="InterPro" id="IPR013815">
    <property type="entry name" value="ATP_grasp_subdomain_1"/>
</dbReference>
<dbReference type="Gene3D" id="3.40.50.20">
    <property type="match status" value="1"/>
</dbReference>